<keyword evidence="7" id="KW-0963">Cytoplasm</keyword>
<feature type="domain" description="Methionyl/Leucyl tRNA synthetase" evidence="9">
    <location>
        <begin position="4"/>
        <end position="356"/>
    </location>
</feature>
<gene>
    <name evidence="7 10" type="primary">metG</name>
    <name evidence="10" type="ORF">BWX89_01678</name>
</gene>
<dbReference type="GO" id="GO:0004825">
    <property type="term" value="F:methionine-tRNA ligase activity"/>
    <property type="evidence" value="ECO:0007669"/>
    <property type="project" value="UniProtKB-UniRule"/>
</dbReference>
<dbReference type="SUPFAM" id="SSF47323">
    <property type="entry name" value="Anticodon-binding domain of a subclass of class I aminoacyl-tRNA synthetases"/>
    <property type="match status" value="1"/>
</dbReference>
<dbReference type="NCBIfam" id="TIGR00398">
    <property type="entry name" value="metG"/>
    <property type="match status" value="1"/>
</dbReference>
<evidence type="ECO:0000259" key="9">
    <source>
        <dbReference type="Pfam" id="PF09334"/>
    </source>
</evidence>
<feature type="short sequence motif" description="'HIGH' region" evidence="7">
    <location>
        <begin position="10"/>
        <end position="20"/>
    </location>
</feature>
<dbReference type="PANTHER" id="PTHR43326">
    <property type="entry name" value="METHIONYL-TRNA SYNTHETASE"/>
    <property type="match status" value="1"/>
</dbReference>
<dbReference type="CDD" id="cd00814">
    <property type="entry name" value="MetRS_core"/>
    <property type="match status" value="1"/>
</dbReference>
<comment type="similarity">
    <text evidence="7">Belongs to the class-I aminoacyl-tRNA synthetase family. MetG type 2A subfamily.</text>
</comment>
<evidence type="ECO:0000256" key="7">
    <source>
        <dbReference type="HAMAP-Rule" id="MF_01228"/>
    </source>
</evidence>
<dbReference type="InterPro" id="IPR013155">
    <property type="entry name" value="M/V/L/I-tRNA-synth_anticd-bd"/>
</dbReference>
<dbReference type="Gene3D" id="1.10.730.10">
    <property type="entry name" value="Isoleucyl-tRNA Synthetase, Domain 1"/>
    <property type="match status" value="1"/>
</dbReference>
<keyword evidence="7" id="KW-0479">Metal-binding</keyword>
<dbReference type="Gene3D" id="2.170.220.10">
    <property type="match status" value="1"/>
</dbReference>
<organism evidence="10">
    <name type="scientific">candidate division TA06 bacterium ADurb.Bin131</name>
    <dbReference type="NCBI Taxonomy" id="1852827"/>
    <lineage>
        <taxon>Bacteria</taxon>
        <taxon>Bacteria division TA06</taxon>
    </lineage>
</organism>
<keyword evidence="6 7" id="KW-0030">Aminoacyl-tRNA synthetase</keyword>
<comment type="cofactor">
    <cofactor evidence="7">
        <name>Zn(2+)</name>
        <dbReference type="ChEBI" id="CHEBI:29105"/>
    </cofactor>
    <text evidence="7">Binds 1 zinc ion per subunit.</text>
</comment>
<feature type="short sequence motif" description="'KMSKS' region" evidence="7">
    <location>
        <begin position="293"/>
        <end position="297"/>
    </location>
</feature>
<feature type="domain" description="Methionyl/Valyl/Leucyl/Isoleucyl-tRNA synthetase anticodon-binding" evidence="8">
    <location>
        <begin position="379"/>
        <end position="464"/>
    </location>
</feature>
<dbReference type="InterPro" id="IPR041872">
    <property type="entry name" value="Anticodon_Met"/>
</dbReference>
<dbReference type="PANTHER" id="PTHR43326:SF1">
    <property type="entry name" value="METHIONINE--TRNA LIGASE, MITOCHONDRIAL"/>
    <property type="match status" value="1"/>
</dbReference>
<protein>
    <recommendedName>
        <fullName evidence="7">Methionine--tRNA ligase</fullName>
        <ecNumber evidence="7">6.1.1.10</ecNumber>
    </recommendedName>
    <alternativeName>
        <fullName evidence="7">Methionyl-tRNA synthetase</fullName>
        <shortName evidence="7">MetRS</shortName>
    </alternativeName>
</protein>
<name>A0A1V6C4C6_UNCT6</name>
<feature type="binding site" evidence="7">
    <location>
        <position position="125"/>
    </location>
    <ligand>
        <name>Zn(2+)</name>
        <dbReference type="ChEBI" id="CHEBI:29105"/>
    </ligand>
</feature>
<comment type="catalytic activity">
    <reaction evidence="7">
        <text>tRNA(Met) + L-methionine + ATP = L-methionyl-tRNA(Met) + AMP + diphosphate</text>
        <dbReference type="Rhea" id="RHEA:13481"/>
        <dbReference type="Rhea" id="RHEA-COMP:9667"/>
        <dbReference type="Rhea" id="RHEA-COMP:9698"/>
        <dbReference type="ChEBI" id="CHEBI:30616"/>
        <dbReference type="ChEBI" id="CHEBI:33019"/>
        <dbReference type="ChEBI" id="CHEBI:57844"/>
        <dbReference type="ChEBI" id="CHEBI:78442"/>
        <dbReference type="ChEBI" id="CHEBI:78530"/>
        <dbReference type="ChEBI" id="CHEBI:456215"/>
        <dbReference type="EC" id="6.1.1.10"/>
    </reaction>
</comment>
<keyword evidence="3 7" id="KW-0547">Nucleotide-binding</keyword>
<dbReference type="FunFam" id="2.170.220.10:FF:000002">
    <property type="entry name" value="Methionine--tRNA ligase"/>
    <property type="match status" value="1"/>
</dbReference>
<feature type="binding site" evidence="7">
    <location>
        <position position="147"/>
    </location>
    <ligand>
        <name>Zn(2+)</name>
        <dbReference type="ChEBI" id="CHEBI:29105"/>
    </ligand>
</feature>
<dbReference type="HAMAP" id="MF_01228">
    <property type="entry name" value="Met_tRNA_synth_type2"/>
    <property type="match status" value="1"/>
</dbReference>
<dbReference type="Gene3D" id="3.40.50.620">
    <property type="entry name" value="HUPs"/>
    <property type="match status" value="1"/>
</dbReference>
<dbReference type="InterPro" id="IPR014758">
    <property type="entry name" value="Met-tRNA_synth"/>
</dbReference>
<keyword evidence="7" id="KW-0862">Zinc</keyword>
<evidence type="ECO:0000256" key="6">
    <source>
        <dbReference type="ARBA" id="ARBA00023146"/>
    </source>
</evidence>
<evidence type="ECO:0000259" key="8">
    <source>
        <dbReference type="Pfam" id="PF08264"/>
    </source>
</evidence>
<evidence type="ECO:0000256" key="5">
    <source>
        <dbReference type="ARBA" id="ARBA00022917"/>
    </source>
</evidence>
<proteinExistence type="inferred from homology"/>
<dbReference type="GO" id="GO:0006431">
    <property type="term" value="P:methionyl-tRNA aminoacylation"/>
    <property type="evidence" value="ECO:0007669"/>
    <property type="project" value="UniProtKB-UniRule"/>
</dbReference>
<evidence type="ECO:0000256" key="1">
    <source>
        <dbReference type="ARBA" id="ARBA00003314"/>
    </source>
</evidence>
<evidence type="ECO:0000256" key="4">
    <source>
        <dbReference type="ARBA" id="ARBA00022840"/>
    </source>
</evidence>
<comment type="function">
    <text evidence="1 7">Is required not only for elongation of protein synthesis but also for the initiation of all mRNA translation through initiator tRNA(fMet) aminoacylation.</text>
</comment>
<dbReference type="CDD" id="cd07957">
    <property type="entry name" value="Anticodon_Ia_Met"/>
    <property type="match status" value="1"/>
</dbReference>
<dbReference type="EC" id="6.1.1.10" evidence="7"/>
<dbReference type="GO" id="GO:0005524">
    <property type="term" value="F:ATP binding"/>
    <property type="evidence" value="ECO:0007669"/>
    <property type="project" value="UniProtKB-UniRule"/>
</dbReference>
<dbReference type="InterPro" id="IPR015413">
    <property type="entry name" value="Methionyl/Leucyl_tRNA_Synth"/>
</dbReference>
<comment type="subunit">
    <text evidence="7">Monomer.</text>
</comment>
<dbReference type="InterPro" id="IPR009080">
    <property type="entry name" value="tRNAsynth_Ia_anticodon-bd"/>
</dbReference>
<keyword evidence="2 7" id="KW-0436">Ligase</keyword>
<dbReference type="AlphaFoldDB" id="A0A1V6C4C6"/>
<dbReference type="SUPFAM" id="SSF52374">
    <property type="entry name" value="Nucleotidylyl transferase"/>
    <property type="match status" value="1"/>
</dbReference>
<dbReference type="NCBIfam" id="NF008900">
    <property type="entry name" value="PRK12267.1"/>
    <property type="match status" value="1"/>
</dbReference>
<dbReference type="InterPro" id="IPR014729">
    <property type="entry name" value="Rossmann-like_a/b/a_fold"/>
</dbReference>
<evidence type="ECO:0000256" key="3">
    <source>
        <dbReference type="ARBA" id="ARBA00022741"/>
    </source>
</evidence>
<keyword evidence="4 7" id="KW-0067">ATP-binding</keyword>
<dbReference type="InterPro" id="IPR033911">
    <property type="entry name" value="MetRS_core"/>
</dbReference>
<dbReference type="Pfam" id="PF09334">
    <property type="entry name" value="tRNA-synt_1g"/>
    <property type="match status" value="1"/>
</dbReference>
<comment type="subcellular location">
    <subcellularLocation>
        <location evidence="7">Cytoplasm</location>
    </subcellularLocation>
</comment>
<dbReference type="PRINTS" id="PR01041">
    <property type="entry name" value="TRNASYNTHMET"/>
</dbReference>
<accession>A0A1V6C4C6</accession>
<evidence type="ECO:0000313" key="10">
    <source>
        <dbReference type="EMBL" id="OQB71757.1"/>
    </source>
</evidence>
<keyword evidence="5 7" id="KW-0648">Protein biosynthesis</keyword>
<comment type="caution">
    <text evidence="7">Lacks conserved residue(s) required for the propagation of feature annotation.</text>
</comment>
<comment type="caution">
    <text evidence="10">The sequence shown here is derived from an EMBL/GenBank/DDBJ whole genome shotgun (WGS) entry which is preliminary data.</text>
</comment>
<reference evidence="10" key="1">
    <citation type="submission" date="2017-02" db="EMBL/GenBank/DDBJ databases">
        <title>Delving into the versatile metabolic prowess of the omnipresent phylum Bacteroidetes.</title>
        <authorList>
            <person name="Nobu M.K."/>
            <person name="Mei R."/>
            <person name="Narihiro T."/>
            <person name="Kuroda K."/>
            <person name="Liu W.-T."/>
        </authorList>
    </citation>
    <scope>NUCLEOTIDE SEQUENCE</scope>
    <source>
        <strain evidence="10">ADurb.Bin131</strain>
    </source>
</reference>
<feature type="binding site" evidence="7">
    <location>
        <position position="144"/>
    </location>
    <ligand>
        <name>Zn(2+)</name>
        <dbReference type="ChEBI" id="CHEBI:29105"/>
    </ligand>
</feature>
<dbReference type="Pfam" id="PF08264">
    <property type="entry name" value="Anticodon_1"/>
    <property type="match status" value="1"/>
</dbReference>
<dbReference type="GO" id="GO:0046872">
    <property type="term" value="F:metal ion binding"/>
    <property type="evidence" value="ECO:0007669"/>
    <property type="project" value="UniProtKB-KW"/>
</dbReference>
<dbReference type="InterPro" id="IPR023457">
    <property type="entry name" value="Met-tRNA_synth_2"/>
</dbReference>
<feature type="binding site" evidence="7">
    <location>
        <position position="128"/>
    </location>
    <ligand>
        <name>Zn(2+)</name>
        <dbReference type="ChEBI" id="CHEBI:29105"/>
    </ligand>
</feature>
<dbReference type="EMBL" id="MWDQ01000150">
    <property type="protein sequence ID" value="OQB71757.1"/>
    <property type="molecule type" value="Genomic_DNA"/>
</dbReference>
<sequence length="497" mass="57334">MKFYITTPIYYINAEPHIGHCYTTIAADCLARYHRIKGRDVFFLTGTDEHGDKIVQAASKKGITVEQFTDNMSGIFRSMWKKLNISYDRFIRTTEKEHEQIVQNVFKILMDKGDIYPGEYSGYYCVPCEFFIPKTKIEQSSPVCPDCGRPVQVLTENSYFFRLSKYEKRLLEYFSKNPEMIQPPFRIDEVKNFISQGLADLSITRQTSSWGIQSPTPEKYSVYVWFDALLNYLTGVGFKDGKPGRYWPPDVQLIGKDILRFHTIIWPAILMALNLPLPGKIFAHGWWTVGSEKISKSKGNIVDPVYLMERYGTDGFRYFLLREVTFGLDGEYSEEKFIKRYNSDLANDLGNLVNRTINLVEKLFGGVFPESNISTDMERLIDNVIAEVERSMLNISFTDALDNIWKIINELNKLLDREKPWNAPLDSARHTISQCISGISIISVLIYPFIPETSKTIWNILNIKHKDDKILLSNDLLKIPSGTKSGKREILFMRIKT</sequence>
<dbReference type="GO" id="GO:0005737">
    <property type="term" value="C:cytoplasm"/>
    <property type="evidence" value="ECO:0007669"/>
    <property type="project" value="UniProtKB-SubCell"/>
</dbReference>
<dbReference type="Proteomes" id="UP000485562">
    <property type="component" value="Unassembled WGS sequence"/>
</dbReference>
<evidence type="ECO:0000256" key="2">
    <source>
        <dbReference type="ARBA" id="ARBA00022598"/>
    </source>
</evidence>